<protein>
    <submittedName>
        <fullName evidence="3">Uncharacterized protein LOC101847926</fullName>
    </submittedName>
</protein>
<reference evidence="3" key="1">
    <citation type="submission" date="2025-08" db="UniProtKB">
        <authorList>
            <consortium name="RefSeq"/>
        </authorList>
    </citation>
    <scope>IDENTIFICATION</scope>
</reference>
<gene>
    <name evidence="3" type="primary">LOC101847926</name>
</gene>
<feature type="region of interest" description="Disordered" evidence="1">
    <location>
        <begin position="1"/>
        <end position="37"/>
    </location>
</feature>
<dbReference type="RefSeq" id="XP_005090547.1">
    <property type="nucleotide sequence ID" value="XM_005090490.3"/>
</dbReference>
<evidence type="ECO:0000313" key="3">
    <source>
        <dbReference type="RefSeq" id="XP_005090547.1"/>
    </source>
</evidence>
<organism evidence="2 3">
    <name type="scientific">Aplysia californica</name>
    <name type="common">California sea hare</name>
    <dbReference type="NCBI Taxonomy" id="6500"/>
    <lineage>
        <taxon>Eukaryota</taxon>
        <taxon>Metazoa</taxon>
        <taxon>Spiralia</taxon>
        <taxon>Lophotrochozoa</taxon>
        <taxon>Mollusca</taxon>
        <taxon>Gastropoda</taxon>
        <taxon>Heterobranchia</taxon>
        <taxon>Euthyneura</taxon>
        <taxon>Tectipleura</taxon>
        <taxon>Aplysiida</taxon>
        <taxon>Aplysioidea</taxon>
        <taxon>Aplysiidae</taxon>
        <taxon>Aplysia</taxon>
    </lineage>
</organism>
<evidence type="ECO:0000256" key="1">
    <source>
        <dbReference type="SAM" id="MobiDB-lite"/>
    </source>
</evidence>
<feature type="compositionally biased region" description="Basic and acidic residues" evidence="1">
    <location>
        <begin position="9"/>
        <end position="31"/>
    </location>
</feature>
<evidence type="ECO:0000313" key="2">
    <source>
        <dbReference type="Proteomes" id="UP000694888"/>
    </source>
</evidence>
<dbReference type="GeneID" id="101847926"/>
<proteinExistence type="predicted"/>
<dbReference type="Proteomes" id="UP000694888">
    <property type="component" value="Unplaced"/>
</dbReference>
<name>A0ABM0JCI1_APLCA</name>
<sequence length="206" mass="23306">MSYSQTMKLRAEPVDERGDLKENPVTPRDHPPPPIRLDSLTFPTDRLPQLDVQIVSRLPDVGREQAPRQPGSTNNQNIDPNLPLAVIPEKNLFNLWAETQTQTELHWSKPENADKFNSIVYQIQLKEGNGGEWVNLADNRLPLFRIYFVDGKALFGRVKITQSSSTTVVHMRIRPVGIVESGGREERRIGPWSENILFSLEASADS</sequence>
<keyword evidence="2" id="KW-1185">Reference proteome</keyword>
<accession>A0ABM0JCI1</accession>